<evidence type="ECO:0000259" key="12">
    <source>
        <dbReference type="Pfam" id="PF18376"/>
    </source>
</evidence>
<name>A0A7S3EML6_9RHOD</name>
<dbReference type="GO" id="GO:0016126">
    <property type="term" value="P:sterol biosynthetic process"/>
    <property type="evidence" value="ECO:0007669"/>
    <property type="project" value="UniProtKB-KW"/>
</dbReference>
<evidence type="ECO:0000256" key="7">
    <source>
        <dbReference type="ARBA" id="ARBA00023011"/>
    </source>
</evidence>
<dbReference type="PIRSF" id="PIRSF015950">
    <property type="entry name" value="Mev_P_decrbx"/>
    <property type="match status" value="1"/>
</dbReference>
<evidence type="ECO:0000256" key="6">
    <source>
        <dbReference type="ARBA" id="ARBA00022955"/>
    </source>
</evidence>
<evidence type="ECO:0000259" key="13">
    <source>
        <dbReference type="Pfam" id="PF22700"/>
    </source>
</evidence>
<evidence type="ECO:0000313" key="14">
    <source>
        <dbReference type="EMBL" id="CAE0062106.1"/>
    </source>
</evidence>
<keyword evidence="6" id="KW-0752">Steroid biosynthesis</keyword>
<dbReference type="InterPro" id="IPR053859">
    <property type="entry name" value="MVD-like_N"/>
</dbReference>
<evidence type="ECO:0000256" key="10">
    <source>
        <dbReference type="ARBA" id="ARBA00023221"/>
    </source>
</evidence>
<evidence type="ECO:0000256" key="5">
    <source>
        <dbReference type="ARBA" id="ARBA00022840"/>
    </source>
</evidence>
<evidence type="ECO:0000313" key="15">
    <source>
        <dbReference type="EMBL" id="CAE0062108.1"/>
    </source>
</evidence>
<feature type="domain" description="Mvd1 C-terminal" evidence="12">
    <location>
        <begin position="187"/>
        <end position="218"/>
    </location>
</feature>
<evidence type="ECO:0000256" key="1">
    <source>
        <dbReference type="ARBA" id="ARBA00008831"/>
    </source>
</evidence>
<keyword evidence="9" id="KW-1207">Sterol metabolism</keyword>
<dbReference type="GO" id="GO:0004163">
    <property type="term" value="F:diphosphomevalonate decarboxylase activity"/>
    <property type="evidence" value="ECO:0007669"/>
    <property type="project" value="UniProtKB-EC"/>
</dbReference>
<dbReference type="FunFam" id="3.30.230.10:FF:000080">
    <property type="entry name" value="Diphosphomevalonate decarboxylase"/>
    <property type="match status" value="1"/>
</dbReference>
<dbReference type="InterPro" id="IPR014721">
    <property type="entry name" value="Ribsml_uS5_D2-typ_fold_subgr"/>
</dbReference>
<dbReference type="GO" id="GO:0005524">
    <property type="term" value="F:ATP binding"/>
    <property type="evidence" value="ECO:0007669"/>
    <property type="project" value="UniProtKB-KW"/>
</dbReference>
<evidence type="ECO:0000256" key="3">
    <source>
        <dbReference type="ARBA" id="ARBA00022516"/>
    </source>
</evidence>
<keyword evidence="5" id="KW-0067">ATP-binding</keyword>
<evidence type="ECO:0000256" key="11">
    <source>
        <dbReference type="ARBA" id="ARBA00023239"/>
    </source>
</evidence>
<dbReference type="InterPro" id="IPR036554">
    <property type="entry name" value="GHMP_kinase_C_sf"/>
</dbReference>
<dbReference type="Pfam" id="PF18376">
    <property type="entry name" value="MDD_C"/>
    <property type="match status" value="1"/>
</dbReference>
<proteinExistence type="inferred from homology"/>
<dbReference type="Gene3D" id="3.30.230.10">
    <property type="match status" value="1"/>
</dbReference>
<dbReference type="EMBL" id="HBHW01039275">
    <property type="protein sequence ID" value="CAE0062106.1"/>
    <property type="molecule type" value="Transcribed_RNA"/>
</dbReference>
<dbReference type="PANTHER" id="PTHR10977:SF3">
    <property type="entry name" value="DIPHOSPHOMEVALONATE DECARBOXYLASE"/>
    <property type="match status" value="1"/>
</dbReference>
<keyword evidence="8" id="KW-0443">Lipid metabolism</keyword>
<dbReference type="InterPro" id="IPR005935">
    <property type="entry name" value="Mev_decarb"/>
</dbReference>
<keyword evidence="10" id="KW-0753">Steroid metabolism</keyword>
<keyword evidence="11" id="KW-0456">Lyase</keyword>
<accession>A0A7S3EML6</accession>
<protein>
    <recommendedName>
        <fullName evidence="2">diphosphomevalonate decarboxylase</fullName>
        <ecNumber evidence="2">4.1.1.33</ecNumber>
    </recommendedName>
</protein>
<dbReference type="GO" id="GO:0005829">
    <property type="term" value="C:cytosol"/>
    <property type="evidence" value="ECO:0007669"/>
    <property type="project" value="InterPro"/>
</dbReference>
<evidence type="ECO:0000256" key="9">
    <source>
        <dbReference type="ARBA" id="ARBA00023166"/>
    </source>
</evidence>
<evidence type="ECO:0000256" key="2">
    <source>
        <dbReference type="ARBA" id="ARBA00012296"/>
    </source>
</evidence>
<evidence type="ECO:0000256" key="8">
    <source>
        <dbReference type="ARBA" id="ARBA00023098"/>
    </source>
</evidence>
<dbReference type="GO" id="GO:0019287">
    <property type="term" value="P:isopentenyl diphosphate biosynthetic process, mevalonate pathway"/>
    <property type="evidence" value="ECO:0007669"/>
    <property type="project" value="InterPro"/>
</dbReference>
<dbReference type="PANTHER" id="PTHR10977">
    <property type="entry name" value="DIPHOSPHOMEVALONATE DECARBOXYLASE"/>
    <property type="match status" value="1"/>
</dbReference>
<dbReference type="SUPFAM" id="SSF54211">
    <property type="entry name" value="Ribosomal protein S5 domain 2-like"/>
    <property type="match status" value="1"/>
</dbReference>
<reference evidence="14" key="1">
    <citation type="submission" date="2021-01" db="EMBL/GenBank/DDBJ databases">
        <authorList>
            <person name="Corre E."/>
            <person name="Pelletier E."/>
            <person name="Niang G."/>
            <person name="Scheremetjew M."/>
            <person name="Finn R."/>
            <person name="Kale V."/>
            <person name="Holt S."/>
            <person name="Cochrane G."/>
            <person name="Meng A."/>
            <person name="Brown T."/>
            <person name="Cohen L."/>
        </authorList>
    </citation>
    <scope>NUCLEOTIDE SEQUENCE</scope>
    <source>
        <strain evidence="14">CCMP 769</strain>
    </source>
</reference>
<feature type="domain" description="Diphosphomevalonate decarboxylase-like N-terminal" evidence="13">
    <location>
        <begin position="10"/>
        <end position="173"/>
    </location>
</feature>
<evidence type="ECO:0000256" key="4">
    <source>
        <dbReference type="ARBA" id="ARBA00022741"/>
    </source>
</evidence>
<dbReference type="Pfam" id="PF22700">
    <property type="entry name" value="MVD-like_N"/>
    <property type="match status" value="1"/>
</dbReference>
<organism evidence="14">
    <name type="scientific">Rhodosorus marinus</name>
    <dbReference type="NCBI Taxonomy" id="101924"/>
    <lineage>
        <taxon>Eukaryota</taxon>
        <taxon>Rhodophyta</taxon>
        <taxon>Stylonematophyceae</taxon>
        <taxon>Stylonematales</taxon>
        <taxon>Stylonemataceae</taxon>
        <taxon>Rhodosorus</taxon>
    </lineage>
</organism>
<dbReference type="NCBIfam" id="TIGR01240">
    <property type="entry name" value="mevDPdecarb"/>
    <property type="match status" value="1"/>
</dbReference>
<comment type="similarity">
    <text evidence="1">Belongs to the diphosphomevalonate decarboxylase family.</text>
</comment>
<dbReference type="SUPFAM" id="SSF55060">
    <property type="entry name" value="GHMP Kinase, C-terminal domain"/>
    <property type="match status" value="1"/>
</dbReference>
<keyword evidence="3" id="KW-0444">Lipid biosynthesis</keyword>
<dbReference type="InterPro" id="IPR020568">
    <property type="entry name" value="Ribosomal_Su5_D2-typ_SF"/>
</dbReference>
<sequence>MERKMVTCTAPVNIALIKYWGKLDEDLIIPLNSSLSITLHQESLRTTTTVAWYEHDSSIRMWLNGEELDVDSNLRIRYVLDELRSKGKPEFRNLGLRIASVNNFPTAAGLASSAAGLACLVYSLAELIQYKETFPGELSSIARRGSGSACRSLDSGFVKWNKGSLEDGSDSVAEQIVDDMYWPEIRVLVCVVSDQKKTTSSTKGMRNSVETSELLKVGCSHY</sequence>
<dbReference type="InterPro" id="IPR029765">
    <property type="entry name" value="Mev_diP_decarb"/>
</dbReference>
<keyword evidence="7" id="KW-0756">Sterol biosynthesis</keyword>
<dbReference type="EC" id="4.1.1.33" evidence="2"/>
<keyword evidence="4" id="KW-0547">Nucleotide-binding</keyword>
<gene>
    <name evidence="14" type="ORF">RMAR00112_LOCUS30175</name>
    <name evidence="15" type="ORF">RMAR00112_LOCUS30177</name>
</gene>
<dbReference type="EMBL" id="HBHW01039278">
    <property type="protein sequence ID" value="CAE0062108.1"/>
    <property type="molecule type" value="Transcribed_RNA"/>
</dbReference>
<dbReference type="AlphaFoldDB" id="A0A7S3EML6"/>
<dbReference type="Gene3D" id="3.30.70.890">
    <property type="entry name" value="GHMP kinase, C-terminal domain"/>
    <property type="match status" value="1"/>
</dbReference>
<dbReference type="InterPro" id="IPR041431">
    <property type="entry name" value="Mvd1_C"/>
</dbReference>